<dbReference type="Proteomes" id="UP000603904">
    <property type="component" value="Unassembled WGS sequence"/>
</dbReference>
<name>A0ABQ4G4Z6_9ACTN</name>
<protein>
    <submittedName>
        <fullName evidence="1">Uncharacterized protein</fullName>
    </submittedName>
</protein>
<dbReference type="EMBL" id="BOOC01000029">
    <property type="protein sequence ID" value="GIH42148.1"/>
    <property type="molecule type" value="Genomic_DNA"/>
</dbReference>
<evidence type="ECO:0000313" key="1">
    <source>
        <dbReference type="EMBL" id="GIH42148.1"/>
    </source>
</evidence>
<gene>
    <name evidence="1" type="ORF">Mco01_51480</name>
</gene>
<keyword evidence="2" id="KW-1185">Reference proteome</keyword>
<organism evidence="1 2">
    <name type="scientific">Microbispora corallina</name>
    <dbReference type="NCBI Taxonomy" id="83302"/>
    <lineage>
        <taxon>Bacteria</taxon>
        <taxon>Bacillati</taxon>
        <taxon>Actinomycetota</taxon>
        <taxon>Actinomycetes</taxon>
        <taxon>Streptosporangiales</taxon>
        <taxon>Streptosporangiaceae</taxon>
        <taxon>Microbispora</taxon>
    </lineage>
</organism>
<comment type="caution">
    <text evidence="1">The sequence shown here is derived from an EMBL/GenBank/DDBJ whole genome shotgun (WGS) entry which is preliminary data.</text>
</comment>
<proteinExistence type="predicted"/>
<dbReference type="Pfam" id="PF19563">
    <property type="entry name" value="DUF6085"/>
    <property type="match status" value="1"/>
</dbReference>
<accession>A0ABQ4G4Z6</accession>
<reference evidence="1 2" key="1">
    <citation type="submission" date="2021-01" db="EMBL/GenBank/DDBJ databases">
        <title>Whole genome shotgun sequence of Microbispora corallina NBRC 16416.</title>
        <authorList>
            <person name="Komaki H."/>
            <person name="Tamura T."/>
        </authorList>
    </citation>
    <scope>NUCLEOTIDE SEQUENCE [LARGE SCALE GENOMIC DNA]</scope>
    <source>
        <strain evidence="1 2">NBRC 16416</strain>
    </source>
</reference>
<evidence type="ECO:0000313" key="2">
    <source>
        <dbReference type="Proteomes" id="UP000603904"/>
    </source>
</evidence>
<dbReference type="InterPro" id="IPR045731">
    <property type="entry name" value="DUF6085"/>
</dbReference>
<sequence>MGCGRTLFVADGGYITCSYLHCPRPTAVADLLEDRETEHIVQFHAETFTVRHPLRERLDDALMSCDLHDHIHGLDGPPVRPGRYRARNSDGRWTWEVLPSEGP</sequence>